<proteinExistence type="predicted"/>
<protein>
    <submittedName>
        <fullName evidence="1">Uncharacterized protein</fullName>
    </submittedName>
</protein>
<organism evidence="1 2">
    <name type="scientific">Epichloe festucae (strain Fl1)</name>
    <dbReference type="NCBI Taxonomy" id="877507"/>
    <lineage>
        <taxon>Eukaryota</taxon>
        <taxon>Fungi</taxon>
        <taxon>Dikarya</taxon>
        <taxon>Ascomycota</taxon>
        <taxon>Pezizomycotina</taxon>
        <taxon>Sordariomycetes</taxon>
        <taxon>Hypocreomycetidae</taxon>
        <taxon>Hypocreales</taxon>
        <taxon>Clavicipitaceae</taxon>
        <taxon>Epichloe</taxon>
    </lineage>
</organism>
<evidence type="ECO:0000313" key="1">
    <source>
        <dbReference type="EMBL" id="QPG96531.1"/>
    </source>
</evidence>
<evidence type="ECO:0000313" key="2">
    <source>
        <dbReference type="Proteomes" id="UP000594364"/>
    </source>
</evidence>
<name>A0A7S9PTR0_EPIFF</name>
<keyword evidence="2" id="KW-1185">Reference proteome</keyword>
<dbReference type="Proteomes" id="UP000594364">
    <property type="component" value="Chromosome 2"/>
</dbReference>
<reference evidence="1 2" key="1">
    <citation type="journal article" date="2018" name="PLoS Genet.">
        <title>Repeat elements organise 3D genome structure and mediate transcription in the filamentous fungus Epichloe festucae.</title>
        <authorList>
            <person name="Winter D.J."/>
            <person name="Ganley A.R.D."/>
            <person name="Young C.A."/>
            <person name="Liachko I."/>
            <person name="Schardl C.L."/>
            <person name="Dupont P.Y."/>
            <person name="Berry D."/>
            <person name="Ram A."/>
            <person name="Scott B."/>
            <person name="Cox M.P."/>
        </authorList>
    </citation>
    <scope>NUCLEOTIDE SEQUENCE [LARGE SCALE GENOMIC DNA]</scope>
    <source>
        <strain evidence="1 2">Fl1</strain>
    </source>
</reference>
<accession>A0A7S9PTR0</accession>
<gene>
    <name evidence="1" type="ORF">C2857_004474</name>
</gene>
<sequence length="188" mass="21356">MEGPKADEHDTKDILGGEWPSIQSLYKELEKDSLDNAVDTLWNNILQLYFRVECNYAIVAQATPKTKSKKKADFAVRCVRNGVSKKVILIENKRVSDEGSDAVWYDAMEQLTECMGQARAANRASKKDMYGIVTVGHYSRYYTLAPNMNTLSNFSSGHVDYNGEALHFKNDEYWMHTLLGELVELTCQ</sequence>
<dbReference type="EMBL" id="CP031386">
    <property type="protein sequence ID" value="QPG96531.1"/>
    <property type="molecule type" value="Genomic_DNA"/>
</dbReference>
<dbReference type="AlphaFoldDB" id="A0A7S9PTR0"/>
<dbReference type="OrthoDB" id="5315444at2759"/>